<organism evidence="5 6">
    <name type="scientific">Phytoactinopolyspora halotolerans</name>
    <dbReference type="NCBI Taxonomy" id="1981512"/>
    <lineage>
        <taxon>Bacteria</taxon>
        <taxon>Bacillati</taxon>
        <taxon>Actinomycetota</taxon>
        <taxon>Actinomycetes</taxon>
        <taxon>Jiangellales</taxon>
        <taxon>Jiangellaceae</taxon>
        <taxon>Phytoactinopolyspora</taxon>
    </lineage>
</organism>
<feature type="compositionally biased region" description="Pro residues" evidence="1">
    <location>
        <begin position="243"/>
        <end position="258"/>
    </location>
</feature>
<keyword evidence="3" id="KW-0732">Signal</keyword>
<sequence>MKTTRVLRALGAAGLAVALTSCMKIDLDMEINADDGEDTVSGTIVMAFSQDFLDMAGMMGEDPDEIFEGFDDFMAGPEGDEIPEYAEVEEYDDGEYRGQQISYDQAPLDDFNSPEFSIVREGEEFVVSGNMDMTDDTGELEDVPPGMMENVDFDIRIAITFPGEVLEHNGELDGTTVTWRPQIGDNTQFEARAKDSGGAGGGFPTWLWFVIGGVVLAGLIGLLFALSRKGSGGEPATAAAPGQFPPPAGADAPPPPGGYPQAAPYGGQPGQPPAGQPPAGQPPAAQPGTPPASQPPSGEQPGSQQPPAASPSTPPAAPPSPPAAPQPTESGEPQQPPESPDDQR</sequence>
<evidence type="ECO:0000256" key="1">
    <source>
        <dbReference type="SAM" id="MobiDB-lite"/>
    </source>
</evidence>
<keyword evidence="2" id="KW-0472">Membrane</keyword>
<gene>
    <name evidence="5" type="ORF">G1H10_00510</name>
</gene>
<evidence type="ECO:0000313" key="6">
    <source>
        <dbReference type="Proteomes" id="UP000475214"/>
    </source>
</evidence>
<feature type="transmembrane region" description="Helical" evidence="2">
    <location>
        <begin position="206"/>
        <end position="226"/>
    </location>
</feature>
<keyword evidence="2" id="KW-1133">Transmembrane helix</keyword>
<feature type="compositionally biased region" description="Low complexity" evidence="1">
    <location>
        <begin position="295"/>
        <end position="307"/>
    </location>
</feature>
<dbReference type="EMBL" id="JAAGOA010000001">
    <property type="protein sequence ID" value="NED98647.1"/>
    <property type="molecule type" value="Genomic_DNA"/>
</dbReference>
<feature type="chain" id="PRO_5039226238" description="LppM domain-containing protein" evidence="3">
    <location>
        <begin position="19"/>
        <end position="344"/>
    </location>
</feature>
<feature type="domain" description="LppM" evidence="4">
    <location>
        <begin position="24"/>
        <end position="194"/>
    </location>
</feature>
<keyword evidence="6" id="KW-1185">Reference proteome</keyword>
<reference evidence="5 6" key="1">
    <citation type="submission" date="2020-02" db="EMBL/GenBank/DDBJ databases">
        <authorList>
            <person name="Li X.-J."/>
            <person name="Han X.-M."/>
        </authorList>
    </citation>
    <scope>NUCLEOTIDE SEQUENCE [LARGE SCALE GENOMIC DNA]</scope>
    <source>
        <strain evidence="5 6">CCTCC AB 2017055</strain>
    </source>
</reference>
<dbReference type="Proteomes" id="UP000475214">
    <property type="component" value="Unassembled WGS sequence"/>
</dbReference>
<evidence type="ECO:0000256" key="3">
    <source>
        <dbReference type="SAM" id="SignalP"/>
    </source>
</evidence>
<evidence type="ECO:0000259" key="4">
    <source>
        <dbReference type="Pfam" id="PF21946"/>
    </source>
</evidence>
<name>A0A6L9S2J3_9ACTN</name>
<protein>
    <recommendedName>
        <fullName evidence="4">LppM domain-containing protein</fullName>
    </recommendedName>
</protein>
<feature type="compositionally biased region" description="Pro residues" evidence="1">
    <location>
        <begin position="308"/>
        <end position="325"/>
    </location>
</feature>
<evidence type="ECO:0000256" key="2">
    <source>
        <dbReference type="SAM" id="Phobius"/>
    </source>
</evidence>
<dbReference type="InterPro" id="IPR053807">
    <property type="entry name" value="LppM"/>
</dbReference>
<feature type="signal peptide" evidence="3">
    <location>
        <begin position="1"/>
        <end position="18"/>
    </location>
</feature>
<comment type="caution">
    <text evidence="5">The sequence shown here is derived from an EMBL/GenBank/DDBJ whole genome shotgun (WGS) entry which is preliminary data.</text>
</comment>
<proteinExistence type="predicted"/>
<evidence type="ECO:0000313" key="5">
    <source>
        <dbReference type="EMBL" id="NED98647.1"/>
    </source>
</evidence>
<dbReference type="AlphaFoldDB" id="A0A6L9S2J3"/>
<accession>A0A6L9S2J3</accession>
<dbReference type="RefSeq" id="WP_163731136.1">
    <property type="nucleotide sequence ID" value="NZ_JAAGOA010000001.1"/>
</dbReference>
<feature type="region of interest" description="Disordered" evidence="1">
    <location>
        <begin position="229"/>
        <end position="344"/>
    </location>
</feature>
<dbReference type="Pfam" id="PF21946">
    <property type="entry name" value="LppM"/>
    <property type="match status" value="1"/>
</dbReference>
<feature type="compositionally biased region" description="Pro residues" evidence="1">
    <location>
        <begin position="270"/>
        <end position="294"/>
    </location>
</feature>
<dbReference type="PROSITE" id="PS51257">
    <property type="entry name" value="PROKAR_LIPOPROTEIN"/>
    <property type="match status" value="1"/>
</dbReference>
<keyword evidence="2" id="KW-0812">Transmembrane</keyword>